<name>A0A6J4IPH0_9SPHI</name>
<feature type="signal peptide" evidence="1">
    <location>
        <begin position="1"/>
        <end position="26"/>
    </location>
</feature>
<keyword evidence="1" id="KW-0732">Signal</keyword>
<gene>
    <name evidence="2" type="ORF">AVDCRST_MAG56-2551</name>
</gene>
<evidence type="ECO:0008006" key="3">
    <source>
        <dbReference type="Google" id="ProtNLM"/>
    </source>
</evidence>
<dbReference type="Gene3D" id="2.180.10.10">
    <property type="entry name" value="RHS repeat-associated core"/>
    <property type="match status" value="1"/>
</dbReference>
<evidence type="ECO:0000256" key="1">
    <source>
        <dbReference type="SAM" id="SignalP"/>
    </source>
</evidence>
<proteinExistence type="predicted"/>
<dbReference type="PROSITE" id="PS51257">
    <property type="entry name" value="PROKAR_LIPOPROTEIN"/>
    <property type="match status" value="1"/>
</dbReference>
<accession>A0A6J4IPH0</accession>
<organism evidence="2">
    <name type="scientific">uncultured Cytophagales bacterium</name>
    <dbReference type="NCBI Taxonomy" id="158755"/>
    <lineage>
        <taxon>Bacteria</taxon>
        <taxon>Pseudomonadati</taxon>
        <taxon>Bacteroidota</taxon>
        <taxon>Sphingobacteriia</taxon>
        <taxon>Sphingobacteriales</taxon>
        <taxon>environmental samples</taxon>
    </lineage>
</organism>
<reference evidence="2" key="1">
    <citation type="submission" date="2020-02" db="EMBL/GenBank/DDBJ databases">
        <authorList>
            <person name="Meier V. D."/>
        </authorList>
    </citation>
    <scope>NUCLEOTIDE SEQUENCE</scope>
    <source>
        <strain evidence="2">AVDCRST_MAG56</strain>
    </source>
</reference>
<dbReference type="AlphaFoldDB" id="A0A6J4IPH0"/>
<evidence type="ECO:0000313" key="2">
    <source>
        <dbReference type="EMBL" id="CAA9258297.1"/>
    </source>
</evidence>
<sequence>MKAGSLKASHWLAVCCAFLSSLISSCGGEDPDPAAKPGCRLTANEWGGSNRTVYHYDAKGNVIRKETTGPDSGKMVEVVEYQYNDKGQVILQTNTNAYGAGTETRTYTFSYNAYGQLHQYRLSPGPGVMEMAYESTCEYDQEGNRIKVTKVSTNNTPGQINTSTSVVTHEFKDGNLIRSTYDANSTAGWVLEYEYNQEQENKLRAFYLVTGDLLGPSPSKNMTKAAAFYYINDVAGSKTTYSYGYEFNEQGYPTAVHIATTNPQQQQSNYTYLSQYSCQ</sequence>
<feature type="chain" id="PRO_5026804022" description="Rhs-family protein" evidence="1">
    <location>
        <begin position="27"/>
        <end position="279"/>
    </location>
</feature>
<protein>
    <recommendedName>
        <fullName evidence="3">Rhs-family protein</fullName>
    </recommendedName>
</protein>
<dbReference type="EMBL" id="CADCTQ010000209">
    <property type="protein sequence ID" value="CAA9258297.1"/>
    <property type="molecule type" value="Genomic_DNA"/>
</dbReference>